<dbReference type="SUPFAM" id="SSF55136">
    <property type="entry name" value="Probable bacterial effector-binding domain"/>
    <property type="match status" value="1"/>
</dbReference>
<dbReference type="PANTHER" id="PTHR11220">
    <property type="entry name" value="HEME-BINDING PROTEIN-RELATED"/>
    <property type="match status" value="1"/>
</dbReference>
<gene>
    <name evidence="1" type="ORF">IPJ48_04850</name>
</gene>
<dbReference type="Gene3D" id="3.20.80.10">
    <property type="entry name" value="Regulatory factor, effector binding domain"/>
    <property type="match status" value="1"/>
</dbReference>
<organism evidence="1 2">
    <name type="scientific">Candidatus Propionivibrio dominans</name>
    <dbReference type="NCBI Taxonomy" id="2954373"/>
    <lineage>
        <taxon>Bacteria</taxon>
        <taxon>Pseudomonadati</taxon>
        <taxon>Pseudomonadota</taxon>
        <taxon>Betaproteobacteria</taxon>
        <taxon>Rhodocyclales</taxon>
        <taxon>Rhodocyclaceae</taxon>
        <taxon>Propionivibrio</taxon>
    </lineage>
</organism>
<protein>
    <submittedName>
        <fullName evidence="1">Heme-binding protein</fullName>
    </submittedName>
</protein>
<comment type="caution">
    <text evidence="1">The sequence shown here is derived from an EMBL/GenBank/DDBJ whole genome shotgun (WGS) entry which is preliminary data.</text>
</comment>
<reference evidence="1" key="1">
    <citation type="submission" date="2020-10" db="EMBL/GenBank/DDBJ databases">
        <title>Connecting structure to function with the recovery of over 1000 high-quality activated sludge metagenome-assembled genomes encoding full-length rRNA genes using long-read sequencing.</title>
        <authorList>
            <person name="Singleton C.M."/>
            <person name="Petriglieri F."/>
            <person name="Kristensen J.M."/>
            <person name="Kirkegaard R.H."/>
            <person name="Michaelsen T.Y."/>
            <person name="Andersen M.H."/>
            <person name="Karst S.M."/>
            <person name="Dueholm M.S."/>
            <person name="Nielsen P.H."/>
            <person name="Albertsen M."/>
        </authorList>
    </citation>
    <scope>NUCLEOTIDE SEQUENCE</scope>
    <source>
        <strain evidence="1">EsbW_18-Q3-R4-48_MAXAC.044</strain>
    </source>
</reference>
<sequence length="190" mass="20596">MAAEEPVFKLALQSGAFEVREYPALIAAEVSVGGDRSEAVNAGFRLLAGYIFGGNTRSQSIAMTAPVIQAPPAGEKIAMTAPVTQTGNADAWVIRFIMPSSYTLDTLPTPNDPKVQLKTLPPSRVAVVRFSGLAHEADIEQKTAELKDFIAANHLRAAGPPSLARYNPPWTLWFLRRNEVMIPLQDETAH</sequence>
<dbReference type="InterPro" id="IPR011256">
    <property type="entry name" value="Reg_factor_effector_dom_sf"/>
</dbReference>
<dbReference type="Proteomes" id="UP000886602">
    <property type="component" value="Unassembled WGS sequence"/>
</dbReference>
<dbReference type="PANTHER" id="PTHR11220:SF58">
    <property type="entry name" value="SOUL HEME-BINDING FAMILY PROTEIN"/>
    <property type="match status" value="1"/>
</dbReference>
<name>A0A9D7FCV8_9RHOO</name>
<evidence type="ECO:0000313" key="2">
    <source>
        <dbReference type="Proteomes" id="UP000886602"/>
    </source>
</evidence>
<dbReference type="AlphaFoldDB" id="A0A9D7FCV8"/>
<accession>A0A9D7FCV8</accession>
<dbReference type="Pfam" id="PF04832">
    <property type="entry name" value="SOUL"/>
    <property type="match status" value="1"/>
</dbReference>
<evidence type="ECO:0000313" key="1">
    <source>
        <dbReference type="EMBL" id="MBK7422466.1"/>
    </source>
</evidence>
<dbReference type="EMBL" id="JADJNC010000006">
    <property type="protein sequence ID" value="MBK7422466.1"/>
    <property type="molecule type" value="Genomic_DNA"/>
</dbReference>
<proteinExistence type="predicted"/>
<dbReference type="InterPro" id="IPR006917">
    <property type="entry name" value="SOUL_heme-bd"/>
</dbReference>